<name>A0A0W0ZQ45_9GAMM</name>
<evidence type="ECO:0000313" key="1">
    <source>
        <dbReference type="EMBL" id="KTD71307.1"/>
    </source>
</evidence>
<protein>
    <submittedName>
        <fullName evidence="1">Coiled-coil protein</fullName>
    </submittedName>
</protein>
<reference evidence="1 2" key="1">
    <citation type="submission" date="2015-11" db="EMBL/GenBank/DDBJ databases">
        <title>Genomic analysis of 38 Legionella species identifies large and diverse effector repertoires.</title>
        <authorList>
            <person name="Burstein D."/>
            <person name="Amaro F."/>
            <person name="Zusman T."/>
            <person name="Lifshitz Z."/>
            <person name="Cohen O."/>
            <person name="Gilbert J.A."/>
            <person name="Pupko T."/>
            <person name="Shuman H.A."/>
            <person name="Segal G."/>
        </authorList>
    </citation>
    <scope>NUCLEOTIDE SEQUENCE [LARGE SCALE GENOMIC DNA]</scope>
    <source>
        <strain evidence="1 2">ATCC 49180</strain>
    </source>
</reference>
<proteinExistence type="predicted"/>
<gene>
    <name evidence="1" type="ORF">Ltuc_2666</name>
</gene>
<evidence type="ECO:0000313" key="2">
    <source>
        <dbReference type="Proteomes" id="UP000054693"/>
    </source>
</evidence>
<dbReference type="EMBL" id="LNZA01000008">
    <property type="protein sequence ID" value="KTD71307.1"/>
    <property type="molecule type" value="Genomic_DNA"/>
</dbReference>
<dbReference type="RefSeq" id="WP_058521871.1">
    <property type="nucleotide sequence ID" value="NZ_CAAAIP010000002.1"/>
</dbReference>
<accession>A0A0W0ZQ45</accession>
<dbReference type="STRING" id="40335.Ltuc_2666"/>
<comment type="caution">
    <text evidence="1">The sequence shown here is derived from an EMBL/GenBank/DDBJ whole genome shotgun (WGS) entry which is preliminary data.</text>
</comment>
<dbReference type="AlphaFoldDB" id="A0A0W0ZQ45"/>
<sequence>MDNSKYVQDPIGKYNGKPVVHERDKSPLFPMKLDASQISQGGRTGDCFLLSTINSILALPGGEDFIRKPDIS</sequence>
<dbReference type="Proteomes" id="UP000054693">
    <property type="component" value="Unassembled WGS sequence"/>
</dbReference>
<keyword evidence="2" id="KW-1185">Reference proteome</keyword>
<organism evidence="1 2">
    <name type="scientific">Legionella tucsonensis</name>
    <dbReference type="NCBI Taxonomy" id="40335"/>
    <lineage>
        <taxon>Bacteria</taxon>
        <taxon>Pseudomonadati</taxon>
        <taxon>Pseudomonadota</taxon>
        <taxon>Gammaproteobacteria</taxon>
        <taxon>Legionellales</taxon>
        <taxon>Legionellaceae</taxon>
        <taxon>Legionella</taxon>
    </lineage>
</organism>
<dbReference type="PATRIC" id="fig|40335.7.peg.2849"/>
<dbReference type="OrthoDB" id="5647824at2"/>